<name>A0A4P7NVU8_PYROR</name>
<evidence type="ECO:0000313" key="1">
    <source>
        <dbReference type="EMBL" id="QBZ66641.1"/>
    </source>
</evidence>
<accession>A0A4P7NVU8</accession>
<proteinExistence type="predicted"/>
<evidence type="ECO:0008006" key="3">
    <source>
        <dbReference type="Google" id="ProtNLM"/>
    </source>
</evidence>
<protein>
    <recommendedName>
        <fullName evidence="3">EthD domain-containing protein</fullName>
    </recommendedName>
</protein>
<evidence type="ECO:0000313" key="2">
    <source>
        <dbReference type="Proteomes" id="UP000294847"/>
    </source>
</evidence>
<dbReference type="AlphaFoldDB" id="A0A4P7NVU8"/>
<dbReference type="EMBL" id="CP034210">
    <property type="protein sequence ID" value="QBZ66641.1"/>
    <property type="molecule type" value="Genomic_DNA"/>
</dbReference>
<dbReference type="Proteomes" id="UP000294847">
    <property type="component" value="Chromosome 7"/>
</dbReference>
<organism evidence="1 2">
    <name type="scientific">Pyricularia oryzae</name>
    <name type="common">Rice blast fungus</name>
    <name type="synonym">Magnaporthe oryzae</name>
    <dbReference type="NCBI Taxonomy" id="318829"/>
    <lineage>
        <taxon>Eukaryota</taxon>
        <taxon>Fungi</taxon>
        <taxon>Dikarya</taxon>
        <taxon>Ascomycota</taxon>
        <taxon>Pezizomycotina</taxon>
        <taxon>Sordariomycetes</taxon>
        <taxon>Sordariomycetidae</taxon>
        <taxon>Magnaporthales</taxon>
        <taxon>Pyriculariaceae</taxon>
        <taxon>Pyricularia</taxon>
    </lineage>
</organism>
<gene>
    <name evidence="1" type="ORF">PoMZ_13624</name>
</gene>
<dbReference type="Gene3D" id="3.30.70.100">
    <property type="match status" value="1"/>
</dbReference>
<sequence length="201" mass="20907">MSFTRISWVPLKADVDDAALAPFKAAGATLSKQPGIKNIYHGPWASEDAAKAAESSSAFSEIEGIITGIIDTSKAQPYTNLVNLNKPFDSIVSSVTRIVAIFLPASVDKAEFTAKLEVMEATVPAANMPGFQGAIHGWSINQIEHPSIPGGPANILVAVAGWESLEASVASASAPGMNDCQATLSQFGGIVEVSHVSLTKA</sequence>
<reference evidence="1 2" key="1">
    <citation type="journal article" date="2019" name="Mol. Biol. Evol.">
        <title>Blast fungal genomes show frequent chromosomal changes, gene gains and losses, and effector gene turnover.</title>
        <authorList>
            <person name="Gomez Luciano L.B."/>
            <person name="Jason Tsai I."/>
            <person name="Chuma I."/>
            <person name="Tosa Y."/>
            <person name="Chen Y.H."/>
            <person name="Li J.Y."/>
            <person name="Li M.Y."/>
            <person name="Jade Lu M.Y."/>
            <person name="Nakayashiki H."/>
            <person name="Li W.H."/>
        </authorList>
    </citation>
    <scope>NUCLEOTIDE SEQUENCE [LARGE SCALE GENOMIC DNA]</scope>
    <source>
        <strain evidence="1">MZ5-1-6</strain>
    </source>
</reference>